<evidence type="ECO:0000313" key="1">
    <source>
        <dbReference type="EMBL" id="MFA0813638.1"/>
    </source>
</evidence>
<comment type="caution">
    <text evidence="1">The sequence shown here is derived from an EMBL/GenBank/DDBJ whole genome shotgun (WGS) entry which is preliminary data.</text>
</comment>
<proteinExistence type="predicted"/>
<dbReference type="NCBIfam" id="TIGR01731">
    <property type="entry name" value="fil_hemag_20aa"/>
    <property type="match status" value="1"/>
</dbReference>
<dbReference type="InterPro" id="IPR025157">
    <property type="entry name" value="Hemagglutinin_rpt"/>
</dbReference>
<protein>
    <submittedName>
        <fullName evidence="1">Hemagglutinin repeat-containing protein</fullName>
    </submittedName>
</protein>
<dbReference type="Pfam" id="PF13332">
    <property type="entry name" value="Fil_haemagg_2"/>
    <property type="match status" value="1"/>
</dbReference>
<keyword evidence="2" id="KW-1185">Reference proteome</keyword>
<gene>
    <name evidence="1" type="ORF">ACCI49_22375</name>
</gene>
<dbReference type="InterPro" id="IPR010069">
    <property type="entry name" value="CdiA_FHA1_rpt"/>
</dbReference>
<dbReference type="EMBL" id="JBGMEK010000115">
    <property type="protein sequence ID" value="MFA0813638.1"/>
    <property type="molecule type" value="Genomic_DNA"/>
</dbReference>
<organism evidence="1 2">
    <name type="scientific">Microbulbifer epialgicus</name>
    <dbReference type="NCBI Taxonomy" id="393907"/>
    <lineage>
        <taxon>Bacteria</taxon>
        <taxon>Pseudomonadati</taxon>
        <taxon>Pseudomonadota</taxon>
        <taxon>Gammaproteobacteria</taxon>
        <taxon>Cellvibrionales</taxon>
        <taxon>Microbulbiferaceae</taxon>
        <taxon>Microbulbifer</taxon>
    </lineage>
</organism>
<reference evidence="1 2" key="1">
    <citation type="submission" date="2024-08" db="EMBL/GenBank/DDBJ databases">
        <authorList>
            <person name="Ishaq N."/>
        </authorList>
    </citation>
    <scope>NUCLEOTIDE SEQUENCE [LARGE SCALE GENOMIC DNA]</scope>
    <source>
        <strain evidence="1 2">DSM 18651</strain>
    </source>
</reference>
<dbReference type="Proteomes" id="UP001569428">
    <property type="component" value="Unassembled WGS sequence"/>
</dbReference>
<accession>A0ABV4P5J4</accession>
<evidence type="ECO:0000313" key="2">
    <source>
        <dbReference type="Proteomes" id="UP001569428"/>
    </source>
</evidence>
<sequence>MKSENKMEKSSHTKWQRIIASLVTFFFSMQLCMPAMAGVIGMLDSALIEAELNTNYLFQQEESSEYQFKSADFLNTNAHQSDASIETFFERLKESSKENLSDPLMIPIRVGDITIIMPHYPLGKRVGTNFVQSRYIRSQVYAQLGRNLINTQVYGTEQEQISKLYDNAYNHALITGKIFGEPFGLTTEQITADMIWPEIRYINSENVLVPILYLKSSTIESRQVTGDENEFGGNLIELGGLQINNSDITFRRNAFLKVAENLVNNQGNLIAEDDLKIVAGGVVQNISGLIESDGDLIIGAHSIENRTIVHRYNLGSLQSERFGPIAEINANGDIFFKTSSDITLLGSVVSAGETIRFEAGGDIYIGSQQITNHREGSSGSISYQRSTISHLASKVSAADAISMIAQGNILIDASEIVSDNGHIELLAGLGITVEDNLNVTQSYKKGKFGKRKIEESVYQTVAIRSLLDAGKGIRLHSEFGDITLRAADIKSGSGTEVKALGGKVNLLMTTETDHYSYTSVKKGLFTVSTESRGHAIETGIPNSIVGGFSVEAVGGISVEYEGNPELSLDEQIAELSKLEGMEWMAEVRTNFPDADWTAIELQYDKWNESSTSISPAFAAVITVAMAVASGGSSLAGTTWWNAALAAG</sequence>
<dbReference type="RefSeq" id="WP_371841452.1">
    <property type="nucleotide sequence ID" value="NZ_JBGMEK010000115.1"/>
</dbReference>
<feature type="non-terminal residue" evidence="1">
    <location>
        <position position="647"/>
    </location>
</feature>
<name>A0ABV4P5J4_9GAMM</name>